<protein>
    <submittedName>
        <fullName evidence="1">Flagellar protein FliS</fullName>
    </submittedName>
</protein>
<keyword evidence="1" id="KW-0969">Cilium</keyword>
<dbReference type="Pfam" id="PF02561">
    <property type="entry name" value="FliS"/>
    <property type="match status" value="1"/>
</dbReference>
<keyword evidence="1" id="KW-0282">Flagellum</keyword>
<dbReference type="RefSeq" id="WP_177205607.1">
    <property type="nucleotide sequence ID" value="NZ_FOJY01000009.1"/>
</dbReference>
<dbReference type="Gene3D" id="1.20.120.340">
    <property type="entry name" value="Flagellar protein FliS"/>
    <property type="match status" value="1"/>
</dbReference>
<dbReference type="STRING" id="1120918.SAMN05216249_10917"/>
<keyword evidence="1" id="KW-0966">Cell projection</keyword>
<dbReference type="SUPFAM" id="SSF101116">
    <property type="entry name" value="Flagellar export chaperone FliS"/>
    <property type="match status" value="1"/>
</dbReference>
<dbReference type="EMBL" id="FOJY01000009">
    <property type="protein sequence ID" value="SFB09456.1"/>
    <property type="molecule type" value="Genomic_DNA"/>
</dbReference>
<dbReference type="Proteomes" id="UP000198838">
    <property type="component" value="Unassembled WGS sequence"/>
</dbReference>
<evidence type="ECO:0000313" key="1">
    <source>
        <dbReference type="EMBL" id="SFB09456.1"/>
    </source>
</evidence>
<dbReference type="GO" id="GO:0044780">
    <property type="term" value="P:bacterial-type flagellum assembly"/>
    <property type="evidence" value="ECO:0007669"/>
    <property type="project" value="InterPro"/>
</dbReference>
<name>A0A1I0Y9L0_9FIRM</name>
<gene>
    <name evidence="1" type="ORF">SAMN05216249_10917</name>
</gene>
<dbReference type="CDD" id="cd16098">
    <property type="entry name" value="FliS"/>
    <property type="match status" value="1"/>
</dbReference>
<dbReference type="AlphaFoldDB" id="A0A1I0Y9L0"/>
<dbReference type="InterPro" id="IPR003713">
    <property type="entry name" value="FliS"/>
</dbReference>
<sequence>MKREQISEFTNRIANSNKTEIIVVLYDMFTAYTDDGILALNDGDYDGFKVSLSKAQAVIVNIMENLNYSHALFMNLIEIHRFLLRCLVESLVKKEVEELENAKKIVKQLRDAFFELSKDDKSPALMQNTQKVYAGLTYGKGSLNEMTDDQGVSRGFLA</sequence>
<accession>A0A1I0Y9L0</accession>
<keyword evidence="2" id="KW-1185">Reference proteome</keyword>
<reference evidence="1 2" key="1">
    <citation type="submission" date="2016-10" db="EMBL/GenBank/DDBJ databases">
        <authorList>
            <person name="de Groot N.N."/>
        </authorList>
    </citation>
    <scope>NUCLEOTIDE SEQUENCE [LARGE SCALE GENOMIC DNA]</scope>
    <source>
        <strain evidence="1 2">DSM 5522</strain>
    </source>
</reference>
<dbReference type="InterPro" id="IPR036584">
    <property type="entry name" value="FliS_sf"/>
</dbReference>
<proteinExistence type="predicted"/>
<evidence type="ECO:0000313" key="2">
    <source>
        <dbReference type="Proteomes" id="UP000198838"/>
    </source>
</evidence>
<organism evidence="1 2">
    <name type="scientific">Acetitomaculum ruminis DSM 5522</name>
    <dbReference type="NCBI Taxonomy" id="1120918"/>
    <lineage>
        <taxon>Bacteria</taxon>
        <taxon>Bacillati</taxon>
        <taxon>Bacillota</taxon>
        <taxon>Clostridia</taxon>
        <taxon>Lachnospirales</taxon>
        <taxon>Lachnospiraceae</taxon>
        <taxon>Acetitomaculum</taxon>
    </lineage>
</organism>